<dbReference type="AlphaFoldDB" id="A0A6J4I9L4"/>
<sequence length="53" mass="5613">MTTTRADFLPLHGALPLTGMAGTATSWSYEPEFLRQLVAGVPSLLGVQDPILA</sequence>
<reference evidence="1" key="1">
    <citation type="submission" date="2020-02" db="EMBL/GenBank/DDBJ databases">
        <authorList>
            <person name="Meier V. D."/>
        </authorList>
    </citation>
    <scope>NUCLEOTIDE SEQUENCE</scope>
    <source>
        <strain evidence="1">AVDCRST_MAG63</strain>
    </source>
</reference>
<accession>A0A6J4I9L4</accession>
<organism evidence="1">
    <name type="scientific">uncultured Armatimonadetes bacterium</name>
    <dbReference type="NCBI Taxonomy" id="157466"/>
    <lineage>
        <taxon>Bacteria</taxon>
        <taxon>Bacillati</taxon>
        <taxon>Armatimonadota</taxon>
        <taxon>environmental samples</taxon>
    </lineage>
</organism>
<protein>
    <submittedName>
        <fullName evidence="1">Uncharacterized protein</fullName>
    </submittedName>
</protein>
<proteinExistence type="predicted"/>
<dbReference type="EMBL" id="CADCTO010000216">
    <property type="protein sequence ID" value="CAA9246372.1"/>
    <property type="molecule type" value="Genomic_DNA"/>
</dbReference>
<gene>
    <name evidence="1" type="ORF">AVDCRST_MAG63-1684</name>
</gene>
<name>A0A6J4I9L4_9BACT</name>
<evidence type="ECO:0000313" key="1">
    <source>
        <dbReference type="EMBL" id="CAA9246372.1"/>
    </source>
</evidence>